<evidence type="ECO:0000256" key="1">
    <source>
        <dbReference type="SAM" id="MobiDB-lite"/>
    </source>
</evidence>
<proteinExistence type="predicted"/>
<accession>A0A0W0XMY5</accession>
<dbReference type="AlphaFoldDB" id="A0A0W0XMY5"/>
<feature type="region of interest" description="Disordered" evidence="1">
    <location>
        <begin position="215"/>
        <end position="253"/>
    </location>
</feature>
<dbReference type="PATRIC" id="fig|458.5.peg.2665"/>
<dbReference type="EMBL" id="LNYT01000022">
    <property type="protein sequence ID" value="KTD45762.1"/>
    <property type="molecule type" value="Genomic_DNA"/>
</dbReference>
<dbReference type="RefSeq" id="WP_058532523.1">
    <property type="nucleotide sequence ID" value="NZ_CAAAIN010000004.1"/>
</dbReference>
<organism evidence="2 3">
    <name type="scientific">Legionella rubrilucens</name>
    <dbReference type="NCBI Taxonomy" id="458"/>
    <lineage>
        <taxon>Bacteria</taxon>
        <taxon>Pseudomonadati</taxon>
        <taxon>Pseudomonadota</taxon>
        <taxon>Gammaproteobacteria</taxon>
        <taxon>Legionellales</taxon>
        <taxon>Legionellaceae</taxon>
        <taxon>Legionella</taxon>
    </lineage>
</organism>
<dbReference type="STRING" id="458.Lrub_2559"/>
<protein>
    <submittedName>
        <fullName evidence="2">Uncharacterized protein</fullName>
    </submittedName>
</protein>
<name>A0A0W0XMY5_9GAMM</name>
<keyword evidence="3" id="KW-1185">Reference proteome</keyword>
<sequence>MAKKEELLELSDTLRSNYMTYQKDKSQIARLKAGIEAFEKVVPDRSKVKRLLSYVTVLDLPAYLDVLLLAAQSYVALALENKAELARHHALVDCALGCYQLTLELIEPIGPARMTPTLGDIELDATFCVLKMAYFKAEGELHTLKKQLVVENNPDSGIHERLQKVQTELSAFHRTLKNEYKNAYYRKVLNITPELEDEVQKALDSVNSLLKAPKRKVRDVAESPSTEGTVFKKPVSIPKKKKNPSPAQPTPHEEAANVLLLLSFFGKQPEQEKPANTANTLQFS</sequence>
<dbReference type="Proteomes" id="UP000054608">
    <property type="component" value="Unassembled WGS sequence"/>
</dbReference>
<comment type="caution">
    <text evidence="2">The sequence shown here is derived from an EMBL/GenBank/DDBJ whole genome shotgun (WGS) entry which is preliminary data.</text>
</comment>
<dbReference type="OrthoDB" id="5654157at2"/>
<gene>
    <name evidence="2" type="ORF">Lrub_2559</name>
</gene>
<reference evidence="2 3" key="1">
    <citation type="submission" date="2015-11" db="EMBL/GenBank/DDBJ databases">
        <title>Genomic analysis of 38 Legionella species identifies large and diverse effector repertoires.</title>
        <authorList>
            <person name="Burstein D."/>
            <person name="Amaro F."/>
            <person name="Zusman T."/>
            <person name="Lifshitz Z."/>
            <person name="Cohen O."/>
            <person name="Gilbert J.A."/>
            <person name="Pupko T."/>
            <person name="Shuman H.A."/>
            <person name="Segal G."/>
        </authorList>
    </citation>
    <scope>NUCLEOTIDE SEQUENCE [LARGE SCALE GENOMIC DNA]</scope>
    <source>
        <strain evidence="2 3">WA-270A-C2</strain>
    </source>
</reference>
<evidence type="ECO:0000313" key="2">
    <source>
        <dbReference type="EMBL" id="KTD45762.1"/>
    </source>
</evidence>
<evidence type="ECO:0000313" key="3">
    <source>
        <dbReference type="Proteomes" id="UP000054608"/>
    </source>
</evidence>